<name>A0A4S3IZG9_9EURO</name>
<dbReference type="Proteomes" id="UP000308092">
    <property type="component" value="Unassembled WGS sequence"/>
</dbReference>
<proteinExistence type="predicted"/>
<dbReference type="VEuPathDB" id="FungiDB:EYZ11_012921"/>
<keyword evidence="2" id="KW-1185">Reference proteome</keyword>
<reference evidence="1 2" key="1">
    <citation type="submission" date="2019-03" db="EMBL/GenBank/DDBJ databases">
        <title>The genome sequence of a newly discovered highly antifungal drug resistant Aspergillus species, Aspergillus tanneri NIH 1004.</title>
        <authorList>
            <person name="Mounaud S."/>
            <person name="Singh I."/>
            <person name="Joardar V."/>
            <person name="Pakala S."/>
            <person name="Pakala S."/>
            <person name="Venepally P."/>
            <person name="Hoover J."/>
            <person name="Nierman W."/>
            <person name="Chung J."/>
            <person name="Losada L."/>
        </authorList>
    </citation>
    <scope>NUCLEOTIDE SEQUENCE [LARGE SCALE GENOMIC DNA]</scope>
    <source>
        <strain evidence="1 2">NIH1004</strain>
    </source>
</reference>
<evidence type="ECO:0000313" key="1">
    <source>
        <dbReference type="EMBL" id="THC87632.1"/>
    </source>
</evidence>
<evidence type="ECO:0000313" key="2">
    <source>
        <dbReference type="Proteomes" id="UP000308092"/>
    </source>
</evidence>
<comment type="caution">
    <text evidence="1">The sequence shown here is derived from an EMBL/GenBank/DDBJ whole genome shotgun (WGS) entry which is preliminary data.</text>
</comment>
<accession>A0A4S3IZG9</accession>
<sequence length="12" mass="1411">MRESARCLLGQF</sequence>
<dbReference type="EMBL" id="SOSA01001103">
    <property type="protein sequence ID" value="THC87632.1"/>
    <property type="molecule type" value="Genomic_DNA"/>
</dbReference>
<protein>
    <submittedName>
        <fullName evidence="1">Uncharacterized protein</fullName>
    </submittedName>
</protein>
<gene>
    <name evidence="1" type="ORF">EYZ11_012921</name>
</gene>
<organism evidence="1 2">
    <name type="scientific">Aspergillus tanneri</name>
    <dbReference type="NCBI Taxonomy" id="1220188"/>
    <lineage>
        <taxon>Eukaryota</taxon>
        <taxon>Fungi</taxon>
        <taxon>Dikarya</taxon>
        <taxon>Ascomycota</taxon>
        <taxon>Pezizomycotina</taxon>
        <taxon>Eurotiomycetes</taxon>
        <taxon>Eurotiomycetidae</taxon>
        <taxon>Eurotiales</taxon>
        <taxon>Aspergillaceae</taxon>
        <taxon>Aspergillus</taxon>
        <taxon>Aspergillus subgen. Circumdati</taxon>
    </lineage>
</organism>